<dbReference type="KEGG" id="fer:FNB15_14000"/>
<dbReference type="InterPro" id="IPR001753">
    <property type="entry name" value="Enoyl-CoA_hydra/iso"/>
</dbReference>
<dbReference type="Gene3D" id="1.10.12.10">
    <property type="entry name" value="Lyase 2-enoyl-coa Hydratase, Chain A, domain 2"/>
    <property type="match status" value="1"/>
</dbReference>
<dbReference type="Proteomes" id="UP000317496">
    <property type="component" value="Chromosome"/>
</dbReference>
<dbReference type="CDD" id="cd06558">
    <property type="entry name" value="crotonase-like"/>
    <property type="match status" value="1"/>
</dbReference>
<dbReference type="RefSeq" id="WP_144069297.1">
    <property type="nucleotide sequence ID" value="NZ_CP041636.1"/>
</dbReference>
<dbReference type="AlphaFoldDB" id="A0A516H3G1"/>
<keyword evidence="2" id="KW-0413">Isomerase</keyword>
<gene>
    <name evidence="2" type="ORF">FNB15_14000</name>
</gene>
<dbReference type="EC" id="5.3.3.18" evidence="2"/>
<dbReference type="InterPro" id="IPR029045">
    <property type="entry name" value="ClpP/crotonase-like_dom_sf"/>
</dbReference>
<dbReference type="Pfam" id="PF00378">
    <property type="entry name" value="ECH_1"/>
    <property type="match status" value="1"/>
</dbReference>
<dbReference type="SUPFAM" id="SSF52096">
    <property type="entry name" value="ClpP/crotonase"/>
    <property type="match status" value="1"/>
</dbReference>
<reference evidence="2 3" key="1">
    <citation type="submission" date="2019-07" db="EMBL/GenBank/DDBJ databases">
        <title>Genome sequencing for Ferrovibrio sp. K5.</title>
        <authorList>
            <person name="Park S.-J."/>
        </authorList>
    </citation>
    <scope>NUCLEOTIDE SEQUENCE [LARGE SCALE GENOMIC DNA]</scope>
    <source>
        <strain evidence="2 3">K5</strain>
    </source>
</reference>
<dbReference type="OrthoDB" id="9781757at2"/>
<dbReference type="PANTHER" id="PTHR43459">
    <property type="entry name" value="ENOYL-COA HYDRATASE"/>
    <property type="match status" value="1"/>
</dbReference>
<dbReference type="Gene3D" id="3.90.226.10">
    <property type="entry name" value="2-enoyl-CoA Hydratase, Chain A, domain 1"/>
    <property type="match status" value="1"/>
</dbReference>
<evidence type="ECO:0000256" key="1">
    <source>
        <dbReference type="ARBA" id="ARBA00005254"/>
    </source>
</evidence>
<sequence>MAWKTLIVDKTDGIATVTLNRPERLNALSLELMSELLKALEDIDQDASIRCLLITGAGRGFCSGADLASGDLSADGGMPDLGKALHDRYHPVIRKLAAFRMPVVCAVNGPAAGAGMSLALCGDIVIAAKSATFLQAFGNLGLVPDAGSTFFLPRLAGTARALGLTMLAEKLPAETAAEWGLIWQCVDDAELMPAAMKVATKFASGPTVGLAQIRKLIRQSATNGLDAQLEAERESQVIAGRTRDFIEGVTAFLQKRAAKFSGK</sequence>
<accession>A0A516H3G1</accession>
<dbReference type="InterPro" id="IPR014748">
    <property type="entry name" value="Enoyl-CoA_hydra_C"/>
</dbReference>
<keyword evidence="3" id="KW-1185">Reference proteome</keyword>
<organism evidence="2 3">
    <name type="scientific">Ferrovibrio terrae</name>
    <dbReference type="NCBI Taxonomy" id="2594003"/>
    <lineage>
        <taxon>Bacteria</taxon>
        <taxon>Pseudomonadati</taxon>
        <taxon>Pseudomonadota</taxon>
        <taxon>Alphaproteobacteria</taxon>
        <taxon>Rhodospirillales</taxon>
        <taxon>Rhodospirillaceae</taxon>
        <taxon>Ferrovibrio</taxon>
    </lineage>
</organism>
<evidence type="ECO:0000313" key="3">
    <source>
        <dbReference type="Proteomes" id="UP000317496"/>
    </source>
</evidence>
<name>A0A516H3G1_9PROT</name>
<comment type="similarity">
    <text evidence="1">Belongs to the enoyl-CoA hydratase/isomerase family.</text>
</comment>
<dbReference type="EMBL" id="CP041636">
    <property type="protein sequence ID" value="QDO98316.1"/>
    <property type="molecule type" value="Genomic_DNA"/>
</dbReference>
<dbReference type="PANTHER" id="PTHR43459:SF1">
    <property type="entry name" value="EG:BACN32G11.4 PROTEIN"/>
    <property type="match status" value="1"/>
</dbReference>
<dbReference type="GO" id="GO:0016853">
    <property type="term" value="F:isomerase activity"/>
    <property type="evidence" value="ECO:0007669"/>
    <property type="project" value="UniProtKB-KW"/>
</dbReference>
<proteinExistence type="inferred from homology"/>
<protein>
    <submittedName>
        <fullName evidence="2">2-(1,2-epoxy-1,2-dihydrophenyl)acetyl-CoA isomerase</fullName>
        <ecNumber evidence="2">5.3.3.18</ecNumber>
    </submittedName>
</protein>
<evidence type="ECO:0000313" key="2">
    <source>
        <dbReference type="EMBL" id="QDO98316.1"/>
    </source>
</evidence>